<dbReference type="SUPFAM" id="SSF140453">
    <property type="entry name" value="EsxAB dimer-like"/>
    <property type="match status" value="1"/>
</dbReference>
<accession>A0ABP9PYJ9</accession>
<dbReference type="EMBL" id="BAABKG010000005">
    <property type="protein sequence ID" value="GAA5154380.1"/>
    <property type="molecule type" value="Genomic_DNA"/>
</dbReference>
<dbReference type="InterPro" id="IPR010427">
    <property type="entry name" value="DUF1023"/>
</dbReference>
<keyword evidence="3" id="KW-1185">Reference proteome</keyword>
<dbReference type="RefSeq" id="WP_345462377.1">
    <property type="nucleotide sequence ID" value="NZ_BAABKG010000005.1"/>
</dbReference>
<evidence type="ECO:0000313" key="3">
    <source>
        <dbReference type="Proteomes" id="UP001500221"/>
    </source>
</evidence>
<dbReference type="InterPro" id="IPR029058">
    <property type="entry name" value="AB_hydrolase_fold"/>
</dbReference>
<evidence type="ECO:0000259" key="1">
    <source>
        <dbReference type="Pfam" id="PF06259"/>
    </source>
</evidence>
<feature type="domain" description="DUF1023" evidence="1">
    <location>
        <begin position="312"/>
        <end position="488"/>
    </location>
</feature>
<organism evidence="2 3">
    <name type="scientific">Nocardioides marinquilinus</name>
    <dbReference type="NCBI Taxonomy" id="1210400"/>
    <lineage>
        <taxon>Bacteria</taxon>
        <taxon>Bacillati</taxon>
        <taxon>Actinomycetota</taxon>
        <taxon>Actinomycetes</taxon>
        <taxon>Propionibacteriales</taxon>
        <taxon>Nocardioidaceae</taxon>
        <taxon>Nocardioides</taxon>
    </lineage>
</organism>
<dbReference type="InterPro" id="IPR036689">
    <property type="entry name" value="ESAT-6-like_sf"/>
</dbReference>
<gene>
    <name evidence="2" type="ORF">GCM10023340_37850</name>
</gene>
<dbReference type="Pfam" id="PF06259">
    <property type="entry name" value="Abhydrolase_8"/>
    <property type="match status" value="1"/>
</dbReference>
<sequence>MATITLPSRPRTVPTLTVDPGAIRRCGTELLAASAQVDDLGSFVAGSARVGDWTGRASTGYHQAIAPVGHQADAMSLALRGVAQRVDAHAEEMTDLQTRRTDLVDRREHLTQQVATLEREAAEPLTPPEVEQLQADCRRVQGYVDTFDTDVVTWAGDVGAEERAMTEAFSRVMDLDAVERLYGGVEDPADDALASRPPAGASPQEVNAWWDGLTPEQQQAIIAAAPGAIGNLDGIPATARDAANTTALARDLADWENAERVGVITDDERQWLRNARAAQDAIDDIHERVDPVTGLPIETQLYLYDPAAFDGDGAVAVSAGNVDTADNVAVVTPGLGTDGESAPYQADRAATLYESSRFLDPDASNATLFWIGYDAPDNVPWGDDGGADAAGVVTEGAAEEGGGRLADLVDGLRASRDGDPAHVTAIGHSYGSTTTGHAAHDHGLDVDDLVFVGSPGVGGDTDSAADTGVDPDHVWAGANSRDPVTYFANHGWVHGETIFGAGLGDDPAEDDFGGNRFQAEDVSRPGYPDFGQHSLYFEHDTESLYNISQIVNGDYDAVLAAEHNYDPWYAGVQDPELDRDPTTQPTR</sequence>
<dbReference type="Proteomes" id="UP001500221">
    <property type="component" value="Unassembled WGS sequence"/>
</dbReference>
<evidence type="ECO:0000313" key="2">
    <source>
        <dbReference type="EMBL" id="GAA5154380.1"/>
    </source>
</evidence>
<reference evidence="3" key="1">
    <citation type="journal article" date="2019" name="Int. J. Syst. Evol. Microbiol.">
        <title>The Global Catalogue of Microorganisms (GCM) 10K type strain sequencing project: providing services to taxonomists for standard genome sequencing and annotation.</title>
        <authorList>
            <consortium name="The Broad Institute Genomics Platform"/>
            <consortium name="The Broad Institute Genome Sequencing Center for Infectious Disease"/>
            <person name="Wu L."/>
            <person name="Ma J."/>
        </authorList>
    </citation>
    <scope>NUCLEOTIDE SEQUENCE [LARGE SCALE GENOMIC DNA]</scope>
    <source>
        <strain evidence="3">JCM 18459</strain>
    </source>
</reference>
<dbReference type="Gene3D" id="3.40.50.1820">
    <property type="entry name" value="alpha/beta hydrolase"/>
    <property type="match status" value="1"/>
</dbReference>
<protein>
    <recommendedName>
        <fullName evidence="1">DUF1023 domain-containing protein</fullName>
    </recommendedName>
</protein>
<comment type="caution">
    <text evidence="2">The sequence shown here is derived from an EMBL/GenBank/DDBJ whole genome shotgun (WGS) entry which is preliminary data.</text>
</comment>
<dbReference type="SUPFAM" id="SSF53474">
    <property type="entry name" value="alpha/beta-Hydrolases"/>
    <property type="match status" value="1"/>
</dbReference>
<proteinExistence type="predicted"/>
<name>A0ABP9PYJ9_9ACTN</name>